<reference evidence="8" key="1">
    <citation type="journal article" date="2020" name="J Insects Food Feed">
        <title>The yellow mealworm (Tenebrio molitor) genome: a resource for the emerging insects as food and feed industry.</title>
        <authorList>
            <person name="Eriksson T."/>
            <person name="Andere A."/>
            <person name="Kelstrup H."/>
            <person name="Emery V."/>
            <person name="Picard C."/>
        </authorList>
    </citation>
    <scope>NUCLEOTIDE SEQUENCE</scope>
    <source>
        <strain evidence="8">Stoneville</strain>
        <tissue evidence="8">Whole head</tissue>
    </source>
</reference>
<feature type="coiled-coil region" evidence="5">
    <location>
        <begin position="267"/>
        <end position="294"/>
    </location>
</feature>
<comment type="caution">
    <text evidence="8">The sequence shown here is derived from an EMBL/GenBank/DDBJ whole genome shotgun (WGS) entry which is preliminary data.</text>
</comment>
<dbReference type="EMBL" id="JABDTM020028663">
    <property type="protein sequence ID" value="KAH0808569.1"/>
    <property type="molecule type" value="Genomic_DNA"/>
</dbReference>
<dbReference type="Pfam" id="PF05615">
    <property type="entry name" value="THOC7"/>
    <property type="match status" value="1"/>
</dbReference>
<keyword evidence="7" id="KW-1133">Transmembrane helix</keyword>
<feature type="compositionally biased region" description="Polar residues" evidence="6">
    <location>
        <begin position="1198"/>
        <end position="1209"/>
    </location>
</feature>
<feature type="compositionally biased region" description="Basic and acidic residues" evidence="6">
    <location>
        <begin position="1259"/>
        <end position="1270"/>
    </location>
</feature>
<feature type="transmembrane region" description="Helical" evidence="7">
    <location>
        <begin position="70"/>
        <end position="90"/>
    </location>
</feature>
<dbReference type="GO" id="GO:0006397">
    <property type="term" value="P:mRNA processing"/>
    <property type="evidence" value="ECO:0007669"/>
    <property type="project" value="InterPro"/>
</dbReference>
<dbReference type="InterPro" id="IPR050602">
    <property type="entry name" value="Malonyl-ACP_OMT"/>
</dbReference>
<dbReference type="PANTHER" id="PTHR13090:SF1">
    <property type="entry name" value="ARGININE-HYDROXYLASE NDUFAF5, MITOCHONDRIAL"/>
    <property type="match status" value="1"/>
</dbReference>
<dbReference type="Pfam" id="PF13489">
    <property type="entry name" value="Methyltransf_23"/>
    <property type="match status" value="1"/>
</dbReference>
<protein>
    <recommendedName>
        <fullName evidence="10">Methyltransferase type 11 domain-containing protein</fullName>
    </recommendedName>
</protein>
<comment type="subcellular location">
    <subcellularLocation>
        <location evidence="1">Nucleus</location>
    </subcellularLocation>
</comment>
<reference evidence="8" key="2">
    <citation type="submission" date="2021-08" db="EMBL/GenBank/DDBJ databases">
        <authorList>
            <person name="Eriksson T."/>
        </authorList>
    </citation>
    <scope>NUCLEOTIDE SEQUENCE</scope>
    <source>
        <strain evidence="8">Stoneville</strain>
        <tissue evidence="8">Whole head</tissue>
    </source>
</reference>
<dbReference type="Gene3D" id="3.40.50.150">
    <property type="entry name" value="Vaccinia Virus protein VP39"/>
    <property type="match status" value="1"/>
</dbReference>
<evidence type="ECO:0000256" key="7">
    <source>
        <dbReference type="SAM" id="Phobius"/>
    </source>
</evidence>
<evidence type="ECO:0000256" key="1">
    <source>
        <dbReference type="ARBA" id="ARBA00004123"/>
    </source>
</evidence>
<keyword evidence="5" id="KW-0175">Coiled coil</keyword>
<feature type="region of interest" description="Disordered" evidence="6">
    <location>
        <begin position="1257"/>
        <end position="1283"/>
    </location>
</feature>
<proteinExistence type="predicted"/>
<gene>
    <name evidence="8" type="ORF">GEV33_014222</name>
</gene>
<feature type="region of interest" description="Disordered" evidence="6">
    <location>
        <begin position="1185"/>
        <end position="1212"/>
    </location>
</feature>
<feature type="compositionally biased region" description="Basic and acidic residues" evidence="6">
    <location>
        <begin position="777"/>
        <end position="791"/>
    </location>
</feature>
<keyword evidence="7" id="KW-0812">Transmembrane</keyword>
<feature type="compositionally biased region" description="Polar residues" evidence="6">
    <location>
        <begin position="847"/>
        <end position="871"/>
    </location>
</feature>
<evidence type="ECO:0000256" key="5">
    <source>
        <dbReference type="SAM" id="Coils"/>
    </source>
</evidence>
<evidence type="ECO:0000313" key="8">
    <source>
        <dbReference type="EMBL" id="KAH0808569.1"/>
    </source>
</evidence>
<keyword evidence="9" id="KW-1185">Reference proteome</keyword>
<evidence type="ECO:0000256" key="2">
    <source>
        <dbReference type="ARBA" id="ARBA00022603"/>
    </source>
</evidence>
<evidence type="ECO:0008006" key="10">
    <source>
        <dbReference type="Google" id="ProtNLM"/>
    </source>
</evidence>
<dbReference type="GO" id="GO:0005739">
    <property type="term" value="C:mitochondrion"/>
    <property type="evidence" value="ECO:0007669"/>
    <property type="project" value="TreeGrafter"/>
</dbReference>
<sequence length="1307" mass="148201">MTAENMFLAKFHHFTTIFKVEFLLIIFPVLCLAAMMPTLLPFFDIVVEIRVGRVTLLRRANFWARGGKNGVHTLLIFLILGCLAVLASSLEDIAAHLLCSRPAPWPLRGLIKEAGLQVQPSPDSRNEHTPPRSTAAYLTVTSVTPIMTCILLPAVAVTLTVQIINITSKVFYFFVNKNCNLMKLKEKRGVMSDEDIIKRKLLIDGDGTGDDRRLNVISKTLKKWANSTDDSSLENQATQDKLLAQLSLCEYSVKRSQLLTRTTAKQLENYKKIYEKFEQQIVEVKESIKQNKDNLVQAKIWKQNHVMYDLLAQSIAEQPARKETNQRLLNLQAELKELHKEKESLEQKLDMRRKQFHVLVSSASKLQSMLEEAENDYNSGSLLEDVFDRNTKSLQRERAASAQDANLYDYLKDEIGYRLADRVFDIKRKFKLAADIGCSRGYVAKHISPKCIEELILCDMNSVSLDSFEVQKGIKVRKQILDEEHIEFDPNSLDLVISSLSLHWVNDLPKAFKQILRSLKEDGVLLAAVFGGDTLYELRSSLQLAELERRGGLSPHISPFTEVTDIGNLLTRAGFTMLTIDTDEIVVNYPTLFELMWDLKGMAESNAALNRSLHLHRETQFAAAAIYQQLYGKIDQETGKTTIPATFQIINMLGWKPHPKQPKPLERGTVTLTPGRIRNIDQDMEALRASRQDNPFIQQVIASRESLIDSLEEESDHANLMSKELSIDLDVDPLTLPEMHEHMIRSPPPTTWPKSPNFKFFQFPNGEEETLQVEVNTKDKTKTDLKPKHSSWDGSETSPLKSLSKSHHHHQDMFSLLTPNSLRASVMEDPRGARRRTAPLTPRRLHNNNTVQSPVNLSDTQSTFTPNQKRLSSCEDGSRPDTRTCPRLIKYKAPVRRDGRHVARVPSRLYWLEARLQPGHVRLSVYSTSITSISDNVRRLVDMVTPLSLDADCTLEWSSVSLWVLVFLSFIMKKLLKMPAIVCIASFSTTCSRKQNSIQNAPVLTNFLSGVLNSQPNYKLRNSQVICKTSSTCSWLVLNFVKNFFVCNQNVISLASKITLIHFEAPEIAKMLHNVYKSSCIGTYFLRKPSSTVDLPWSRVRVRAARSRRYWPRKSSVHIPVRHFASGAFPRTLFRGAATMDGRVDKYLPNCRTADVSEGRWDKKLFKNTNCNRIQISVQNTAEDFPGVTDSLARTPPTRDSSPPNNPSCSEKVRLGLTTNKETNECVRGISLPNYNDSIQHGSKPAKCKILNAKKGKIRTKDVPQDREMYLPDSEIGDGADESDAVEWLLETVDEEHSERERLFDNA</sequence>
<dbReference type="InterPro" id="IPR029063">
    <property type="entry name" value="SAM-dependent_MTases_sf"/>
</dbReference>
<dbReference type="GO" id="GO:0032259">
    <property type="term" value="P:methylation"/>
    <property type="evidence" value="ECO:0007669"/>
    <property type="project" value="UniProtKB-KW"/>
</dbReference>
<dbReference type="CDD" id="cd02440">
    <property type="entry name" value="AdoMet_MTases"/>
    <property type="match status" value="1"/>
</dbReference>
<keyword evidence="7" id="KW-0472">Membrane</keyword>
<dbReference type="GO" id="GO:0000445">
    <property type="term" value="C:THO complex part of transcription export complex"/>
    <property type="evidence" value="ECO:0007669"/>
    <property type="project" value="InterPro"/>
</dbReference>
<evidence type="ECO:0000313" key="9">
    <source>
        <dbReference type="Proteomes" id="UP000719412"/>
    </source>
</evidence>
<feature type="region of interest" description="Disordered" evidence="6">
    <location>
        <begin position="777"/>
        <end position="879"/>
    </location>
</feature>
<dbReference type="GO" id="GO:0032981">
    <property type="term" value="P:mitochondrial respiratory chain complex I assembly"/>
    <property type="evidence" value="ECO:0007669"/>
    <property type="project" value="TreeGrafter"/>
</dbReference>
<evidence type="ECO:0000256" key="4">
    <source>
        <dbReference type="ARBA" id="ARBA00023242"/>
    </source>
</evidence>
<feature type="transmembrane region" description="Helical" evidence="7">
    <location>
        <begin position="22"/>
        <end position="49"/>
    </location>
</feature>
<dbReference type="InterPro" id="IPR008501">
    <property type="entry name" value="THOC7/Mft1"/>
</dbReference>
<name>A0A8J6L1Z3_TENMO</name>
<organism evidence="8 9">
    <name type="scientific">Tenebrio molitor</name>
    <name type="common">Yellow mealworm beetle</name>
    <dbReference type="NCBI Taxonomy" id="7067"/>
    <lineage>
        <taxon>Eukaryota</taxon>
        <taxon>Metazoa</taxon>
        <taxon>Ecdysozoa</taxon>
        <taxon>Arthropoda</taxon>
        <taxon>Hexapoda</taxon>
        <taxon>Insecta</taxon>
        <taxon>Pterygota</taxon>
        <taxon>Neoptera</taxon>
        <taxon>Endopterygota</taxon>
        <taxon>Coleoptera</taxon>
        <taxon>Polyphaga</taxon>
        <taxon>Cucujiformia</taxon>
        <taxon>Tenebrionidae</taxon>
        <taxon>Tenebrio</taxon>
    </lineage>
</organism>
<evidence type="ECO:0000256" key="3">
    <source>
        <dbReference type="ARBA" id="ARBA00022679"/>
    </source>
</evidence>
<keyword evidence="2" id="KW-0489">Methyltransferase</keyword>
<accession>A0A8J6L1Z3</accession>
<dbReference type="GO" id="GO:0008168">
    <property type="term" value="F:methyltransferase activity"/>
    <property type="evidence" value="ECO:0007669"/>
    <property type="project" value="UniProtKB-KW"/>
</dbReference>
<dbReference type="PANTHER" id="PTHR13090">
    <property type="entry name" value="ARGININE-HYDROXYLASE NDUFAF5, MITOCHONDRIAL"/>
    <property type="match status" value="1"/>
</dbReference>
<dbReference type="Proteomes" id="UP000719412">
    <property type="component" value="Unassembled WGS sequence"/>
</dbReference>
<dbReference type="SUPFAM" id="SSF53335">
    <property type="entry name" value="S-adenosyl-L-methionine-dependent methyltransferases"/>
    <property type="match status" value="1"/>
</dbReference>
<keyword evidence="3" id="KW-0808">Transferase</keyword>
<keyword evidence="4" id="KW-0539">Nucleus</keyword>
<feature type="coiled-coil region" evidence="5">
    <location>
        <begin position="321"/>
        <end position="355"/>
    </location>
</feature>
<evidence type="ECO:0000256" key="6">
    <source>
        <dbReference type="SAM" id="MobiDB-lite"/>
    </source>
</evidence>